<dbReference type="EMBL" id="AMYD01000092">
    <property type="protein sequence ID" value="EQB59297.1"/>
    <property type="molecule type" value="Genomic_DNA"/>
</dbReference>
<protein>
    <submittedName>
        <fullName evidence="1">Uncharacterized protein</fullName>
    </submittedName>
</protein>
<proteinExistence type="predicted"/>
<dbReference type="OrthoDB" id="10564238at2759"/>
<accession>T0KUT3</accession>
<dbReference type="Proteomes" id="UP000015530">
    <property type="component" value="Unassembled WGS sequence"/>
</dbReference>
<gene>
    <name evidence="1" type="ORF">CGLO_00338</name>
</gene>
<dbReference type="AlphaFoldDB" id="T0KUT3"/>
<organism evidence="1 2">
    <name type="scientific">Colletotrichum gloeosporioides (strain Cg-14)</name>
    <name type="common">Anthracnose fungus</name>
    <name type="synonym">Glomerella cingulata</name>
    <dbReference type="NCBI Taxonomy" id="1237896"/>
    <lineage>
        <taxon>Eukaryota</taxon>
        <taxon>Fungi</taxon>
        <taxon>Dikarya</taxon>
        <taxon>Ascomycota</taxon>
        <taxon>Pezizomycotina</taxon>
        <taxon>Sordariomycetes</taxon>
        <taxon>Hypocreomycetidae</taxon>
        <taxon>Glomerellales</taxon>
        <taxon>Glomerellaceae</taxon>
        <taxon>Colletotrichum</taxon>
        <taxon>Colletotrichum gloeosporioides species complex</taxon>
    </lineage>
</organism>
<sequence length="100" mass="10909">MLGPPECDCHGKSVRVSAGILDGLQDFIDLVFHPNLRYCQSLIGLVLCAVGNRCLSERSPCFAQSRTGGALQQARAPSESFFLRPYLDARAPPAWCLLSK</sequence>
<dbReference type="HOGENOM" id="CLU_2305861_0_0_1"/>
<evidence type="ECO:0000313" key="2">
    <source>
        <dbReference type="Proteomes" id="UP000015530"/>
    </source>
</evidence>
<reference evidence="2" key="1">
    <citation type="journal article" date="2013" name="Mol. Plant Microbe Interact.">
        <title>Global aspects of pacC regulation of pathogenicity genes in Colletotrichum gloeosporioides as revealed by transcriptome analysis.</title>
        <authorList>
            <person name="Alkan N."/>
            <person name="Meng X."/>
            <person name="Friedlander G."/>
            <person name="Reuveni E."/>
            <person name="Sukno S."/>
            <person name="Sherman A."/>
            <person name="Thon M."/>
            <person name="Fluhr R."/>
            <person name="Prusky D."/>
        </authorList>
    </citation>
    <scope>NUCLEOTIDE SEQUENCE [LARGE SCALE GENOMIC DNA]</scope>
    <source>
        <strain evidence="2">Cg-14</strain>
    </source>
</reference>
<comment type="caution">
    <text evidence="1">The sequence shown here is derived from an EMBL/GenBank/DDBJ whole genome shotgun (WGS) entry which is preliminary data.</text>
</comment>
<evidence type="ECO:0000313" key="1">
    <source>
        <dbReference type="EMBL" id="EQB59297.1"/>
    </source>
</evidence>
<name>T0KUT3_COLGC</name>